<dbReference type="SMART" id="SM00850">
    <property type="entry name" value="LytTR"/>
    <property type="match status" value="1"/>
</dbReference>
<dbReference type="InterPro" id="IPR001789">
    <property type="entry name" value="Sig_transdc_resp-reg_receiver"/>
</dbReference>
<evidence type="ECO:0000256" key="1">
    <source>
        <dbReference type="ARBA" id="ARBA00022553"/>
    </source>
</evidence>
<dbReference type="Gene3D" id="2.40.50.40">
    <property type="match status" value="1"/>
</dbReference>
<sequence>MEILKIGIVEDDPETLRFLRELAEQVSGIRVVLTAQNGMEAVNKLMKITPDVLILDVEIPEMSGLEVLKQVNPVTRVVLCSAHRNYAYDGFEQKVANFLLKPFSKGRFVEVISDLRKHNHHAVLNGVMTGHDYFIVSEMNGQKNVKVNFEDIIYLEAKDGGVNLIMAESKLFIQHALKDVYCLLPKNQFVRISYSFVISTDYYQHYHDGKVKLRYVKNPLTVGGKNMSRDFQYWLSEYAL</sequence>
<feature type="modified residue" description="4-aspartylphosphate" evidence="2">
    <location>
        <position position="56"/>
    </location>
</feature>
<protein>
    <recommendedName>
        <fullName evidence="3">Response regulatory domain-containing protein</fullName>
    </recommendedName>
</protein>
<dbReference type="InterPro" id="IPR011006">
    <property type="entry name" value="CheY-like_superfamily"/>
</dbReference>
<dbReference type="Pfam" id="PF04397">
    <property type="entry name" value="LytTR"/>
    <property type="match status" value="1"/>
</dbReference>
<dbReference type="InterPro" id="IPR007492">
    <property type="entry name" value="LytTR_DNA-bd_dom"/>
</dbReference>
<dbReference type="SUPFAM" id="SSF52172">
    <property type="entry name" value="CheY-like"/>
    <property type="match status" value="1"/>
</dbReference>
<evidence type="ECO:0000256" key="2">
    <source>
        <dbReference type="PROSITE-ProRule" id="PRU00169"/>
    </source>
</evidence>
<dbReference type="Proteomes" id="UP001501411">
    <property type="component" value="Unassembled WGS sequence"/>
</dbReference>
<dbReference type="InterPro" id="IPR050595">
    <property type="entry name" value="Bact_response_regulator"/>
</dbReference>
<feature type="domain" description="Response regulatory" evidence="3">
    <location>
        <begin position="5"/>
        <end position="116"/>
    </location>
</feature>
<dbReference type="SMART" id="SM00448">
    <property type="entry name" value="REC"/>
    <property type="match status" value="1"/>
</dbReference>
<evidence type="ECO:0000313" key="5">
    <source>
        <dbReference type="Proteomes" id="UP001501411"/>
    </source>
</evidence>
<evidence type="ECO:0000313" key="4">
    <source>
        <dbReference type="EMBL" id="GAA4777968.1"/>
    </source>
</evidence>
<dbReference type="PROSITE" id="PS50110">
    <property type="entry name" value="RESPONSE_REGULATORY"/>
    <property type="match status" value="1"/>
</dbReference>
<keyword evidence="5" id="KW-1185">Reference proteome</keyword>
<name>A0ABP9ABQ0_9SPHI</name>
<dbReference type="PANTHER" id="PTHR44591">
    <property type="entry name" value="STRESS RESPONSE REGULATOR PROTEIN 1"/>
    <property type="match status" value="1"/>
</dbReference>
<organism evidence="4 5">
    <name type="scientific">Olivibacter ginsenosidimutans</name>
    <dbReference type="NCBI Taxonomy" id="1176537"/>
    <lineage>
        <taxon>Bacteria</taxon>
        <taxon>Pseudomonadati</taxon>
        <taxon>Bacteroidota</taxon>
        <taxon>Sphingobacteriia</taxon>
        <taxon>Sphingobacteriales</taxon>
        <taxon>Sphingobacteriaceae</taxon>
        <taxon>Olivibacter</taxon>
    </lineage>
</organism>
<dbReference type="EMBL" id="BAABIQ010000001">
    <property type="protein sequence ID" value="GAA4777968.1"/>
    <property type="molecule type" value="Genomic_DNA"/>
</dbReference>
<accession>A0ABP9ABQ0</accession>
<dbReference type="Gene3D" id="3.40.50.2300">
    <property type="match status" value="1"/>
</dbReference>
<proteinExistence type="predicted"/>
<keyword evidence="1 2" id="KW-0597">Phosphoprotein</keyword>
<evidence type="ECO:0000259" key="3">
    <source>
        <dbReference type="PROSITE" id="PS50110"/>
    </source>
</evidence>
<dbReference type="PANTHER" id="PTHR44591:SF3">
    <property type="entry name" value="RESPONSE REGULATORY DOMAIN-CONTAINING PROTEIN"/>
    <property type="match status" value="1"/>
</dbReference>
<comment type="caution">
    <text evidence="4">The sequence shown here is derived from an EMBL/GenBank/DDBJ whole genome shotgun (WGS) entry which is preliminary data.</text>
</comment>
<reference evidence="5" key="1">
    <citation type="journal article" date="2019" name="Int. J. Syst. Evol. Microbiol.">
        <title>The Global Catalogue of Microorganisms (GCM) 10K type strain sequencing project: providing services to taxonomists for standard genome sequencing and annotation.</title>
        <authorList>
            <consortium name="The Broad Institute Genomics Platform"/>
            <consortium name="The Broad Institute Genome Sequencing Center for Infectious Disease"/>
            <person name="Wu L."/>
            <person name="Ma J."/>
        </authorList>
    </citation>
    <scope>NUCLEOTIDE SEQUENCE [LARGE SCALE GENOMIC DNA]</scope>
    <source>
        <strain evidence="5">JCM 18200</strain>
    </source>
</reference>
<dbReference type="RefSeq" id="WP_345229662.1">
    <property type="nucleotide sequence ID" value="NZ_BAABIQ010000001.1"/>
</dbReference>
<gene>
    <name evidence="4" type="ORF">GCM10023231_00510</name>
</gene>
<dbReference type="Pfam" id="PF00072">
    <property type="entry name" value="Response_reg"/>
    <property type="match status" value="1"/>
</dbReference>